<feature type="signal peptide" evidence="2">
    <location>
        <begin position="1"/>
        <end position="21"/>
    </location>
</feature>
<gene>
    <name evidence="3" type="ORF">E6K73_01060</name>
</gene>
<reference evidence="3 4" key="1">
    <citation type="journal article" date="2019" name="Nat. Microbiol.">
        <title>Mediterranean grassland soil C-N compound turnover is dependent on rainfall and depth, and is mediated by genomically divergent microorganisms.</title>
        <authorList>
            <person name="Diamond S."/>
            <person name="Andeer P.F."/>
            <person name="Li Z."/>
            <person name="Crits-Christoph A."/>
            <person name="Burstein D."/>
            <person name="Anantharaman K."/>
            <person name="Lane K.R."/>
            <person name="Thomas B.C."/>
            <person name="Pan C."/>
            <person name="Northen T.R."/>
            <person name="Banfield J.F."/>
        </authorList>
    </citation>
    <scope>NUCLEOTIDE SEQUENCE [LARGE SCALE GENOMIC DNA]</scope>
    <source>
        <strain evidence="3">WS_3</strain>
    </source>
</reference>
<comment type="caution">
    <text evidence="3">The sequence shown here is derived from an EMBL/GenBank/DDBJ whole genome shotgun (WGS) entry which is preliminary data.</text>
</comment>
<evidence type="ECO:0000313" key="3">
    <source>
        <dbReference type="EMBL" id="TMQ53577.1"/>
    </source>
</evidence>
<protein>
    <recommendedName>
        <fullName evidence="5">DUF4197 domain-containing protein</fullName>
    </recommendedName>
</protein>
<proteinExistence type="predicted"/>
<dbReference type="Proteomes" id="UP000320184">
    <property type="component" value="Unassembled WGS sequence"/>
</dbReference>
<feature type="region of interest" description="Disordered" evidence="1">
    <location>
        <begin position="180"/>
        <end position="217"/>
    </location>
</feature>
<accession>A0A538SQF8</accession>
<organism evidence="3 4">
    <name type="scientific">Eiseniibacteriota bacterium</name>
    <dbReference type="NCBI Taxonomy" id="2212470"/>
    <lineage>
        <taxon>Bacteria</taxon>
        <taxon>Candidatus Eiseniibacteriota</taxon>
    </lineage>
</organism>
<evidence type="ECO:0000256" key="2">
    <source>
        <dbReference type="SAM" id="SignalP"/>
    </source>
</evidence>
<feature type="chain" id="PRO_5022017223" description="DUF4197 domain-containing protein" evidence="2">
    <location>
        <begin position="22"/>
        <end position="217"/>
    </location>
</feature>
<name>A0A538SQF8_UNCEI</name>
<feature type="compositionally biased region" description="Basic and acidic residues" evidence="1">
    <location>
        <begin position="203"/>
        <end position="217"/>
    </location>
</feature>
<evidence type="ECO:0000256" key="1">
    <source>
        <dbReference type="SAM" id="MobiDB-lite"/>
    </source>
</evidence>
<sequence length="217" mass="22989">MRRRLAWALTALWLVSGRAYGDESEEARLRARLKPEVATSVIEVVRSAAAQGLPTAPLVARALEGASRQAEDAAILDAVRRYSAGLAAARRALGPTARASELDASAGALMAGVPEDSLASLRRARPSGSLVIPLVVLSDFVARGVPVASASNTVLAATRAGAADPALLRMRERIHERILRGEEPSGASREGLRELLMKTPGTPKERGNRDPHEKGRP</sequence>
<evidence type="ECO:0008006" key="5">
    <source>
        <dbReference type="Google" id="ProtNLM"/>
    </source>
</evidence>
<evidence type="ECO:0000313" key="4">
    <source>
        <dbReference type="Proteomes" id="UP000320184"/>
    </source>
</evidence>
<keyword evidence="2" id="KW-0732">Signal</keyword>
<dbReference type="AlphaFoldDB" id="A0A538SQF8"/>
<dbReference type="EMBL" id="VBOT01000014">
    <property type="protein sequence ID" value="TMQ53577.1"/>
    <property type="molecule type" value="Genomic_DNA"/>
</dbReference>